<evidence type="ECO:0000256" key="1">
    <source>
        <dbReference type="SAM" id="MobiDB-lite"/>
    </source>
</evidence>
<dbReference type="Proteomes" id="UP001331761">
    <property type="component" value="Unassembled WGS sequence"/>
</dbReference>
<feature type="non-terminal residue" evidence="2">
    <location>
        <position position="77"/>
    </location>
</feature>
<feature type="region of interest" description="Disordered" evidence="1">
    <location>
        <begin position="1"/>
        <end position="48"/>
    </location>
</feature>
<comment type="caution">
    <text evidence="2">The sequence shown here is derived from an EMBL/GenBank/DDBJ whole genome shotgun (WGS) entry which is preliminary data.</text>
</comment>
<accession>A0AAN8FR86</accession>
<proteinExistence type="predicted"/>
<keyword evidence="3" id="KW-1185">Reference proteome</keyword>
<evidence type="ECO:0000313" key="3">
    <source>
        <dbReference type="Proteomes" id="UP001331761"/>
    </source>
</evidence>
<feature type="compositionally biased region" description="Basic and acidic residues" evidence="1">
    <location>
        <begin position="34"/>
        <end position="44"/>
    </location>
</feature>
<evidence type="ECO:0000313" key="2">
    <source>
        <dbReference type="EMBL" id="KAK5980525.1"/>
    </source>
</evidence>
<feature type="compositionally biased region" description="Basic and acidic residues" evidence="1">
    <location>
        <begin position="1"/>
        <end position="18"/>
    </location>
</feature>
<dbReference type="EMBL" id="WIXE01007309">
    <property type="protein sequence ID" value="KAK5980525.1"/>
    <property type="molecule type" value="Genomic_DNA"/>
</dbReference>
<organism evidence="2 3">
    <name type="scientific">Trichostrongylus colubriformis</name>
    <name type="common">Black scour worm</name>
    <dbReference type="NCBI Taxonomy" id="6319"/>
    <lineage>
        <taxon>Eukaryota</taxon>
        <taxon>Metazoa</taxon>
        <taxon>Ecdysozoa</taxon>
        <taxon>Nematoda</taxon>
        <taxon>Chromadorea</taxon>
        <taxon>Rhabditida</taxon>
        <taxon>Rhabditina</taxon>
        <taxon>Rhabditomorpha</taxon>
        <taxon>Strongyloidea</taxon>
        <taxon>Trichostrongylidae</taxon>
        <taxon>Trichostrongylus</taxon>
    </lineage>
</organism>
<reference evidence="2 3" key="1">
    <citation type="submission" date="2019-10" db="EMBL/GenBank/DDBJ databases">
        <title>Assembly and Annotation for the nematode Trichostrongylus colubriformis.</title>
        <authorList>
            <person name="Martin J."/>
        </authorList>
    </citation>
    <scope>NUCLEOTIDE SEQUENCE [LARGE SCALE GENOMIC DNA]</scope>
    <source>
        <strain evidence="2">G859</strain>
        <tissue evidence="2">Whole worm</tissue>
    </source>
</reference>
<name>A0AAN8FR86_TRICO</name>
<sequence>MSDSAKESDSPKDKRDEFNQPSASHSSSGSGSASKEKKGGKTEEPTSMCDLIKNWPISTFCILGNEFCERFTYYGMR</sequence>
<feature type="compositionally biased region" description="Low complexity" evidence="1">
    <location>
        <begin position="21"/>
        <end position="33"/>
    </location>
</feature>
<gene>
    <name evidence="2" type="ORF">GCK32_001504</name>
</gene>
<dbReference type="AlphaFoldDB" id="A0AAN8FR86"/>
<dbReference type="InterPro" id="IPR036259">
    <property type="entry name" value="MFS_trans_sf"/>
</dbReference>
<protein>
    <submittedName>
        <fullName evidence="2">Uncharacterized protein</fullName>
    </submittedName>
</protein>
<dbReference type="Gene3D" id="1.20.1250.20">
    <property type="entry name" value="MFS general substrate transporter like domains"/>
    <property type="match status" value="1"/>
</dbReference>